<name>A0A4W3JFM4_CALMI</name>
<feature type="domain" description="Dynein heavy chain AAA lid" evidence="2">
    <location>
        <begin position="195"/>
        <end position="324"/>
    </location>
</feature>
<dbReference type="GO" id="GO:0051959">
    <property type="term" value="F:dynein light intermediate chain binding"/>
    <property type="evidence" value="ECO:0007669"/>
    <property type="project" value="InterPro"/>
</dbReference>
<dbReference type="InterPro" id="IPR041228">
    <property type="entry name" value="Dynein_C"/>
</dbReference>
<evidence type="ECO:0000259" key="2">
    <source>
        <dbReference type="Pfam" id="PF18198"/>
    </source>
</evidence>
<reference evidence="4" key="5">
    <citation type="submission" date="2025-09" db="UniProtKB">
        <authorList>
            <consortium name="Ensembl"/>
        </authorList>
    </citation>
    <scope>IDENTIFICATION</scope>
</reference>
<dbReference type="GeneTree" id="ENSGT00940000165101"/>
<dbReference type="GO" id="GO:0008569">
    <property type="term" value="F:minus-end-directed microtubule motor activity"/>
    <property type="evidence" value="ECO:0007669"/>
    <property type="project" value="InterPro"/>
</dbReference>
<dbReference type="InterPro" id="IPR004273">
    <property type="entry name" value="Dynein_heavy_D6_P-loop"/>
</dbReference>
<sequence>FLQIRIIKPDGLTAAVREFVTENLGPEFLPSFVLNIRDVFEQMSASTPMIFLLSCGKGTEDPHICSGRTAGIRGSTQHLDIISLGQGQGPKAEDLIHKALVLRGRWVFLENCHLAASFMPRLFKKTGANIDPQFRLFLSSKPNPQVPISILQRAIKIAVELPQGIRGKLLTTFGSSGSREVLDKMYKKENAGPYWRRLLFSLCFFNAVAQERKKYGALGWNIPYEFKSSDLEILMEGQEQIPWQALRYLTGEVVYGGRVTDSWDRRCLNCILQMFYTPEILQEGHRFSIYHIISENMDQVQCVNYIESLPEYDLPDIFGMHPDAEKTFLESQSQLFMETVVSIHLANSALLTVLRQEIDRFNHLLEVILKSIRSLCFAVKGQSILTVSLEEVYNSCLNMKVPKLWKVRKTVFPLTFFLVNQLSDTSSLHLRQDESNFGDGVLVFGLYLDGAHWNAVGQSIEESKPGKRYCKMPSIHFLPVKVAYECPVYRTSQRAGILSATGLSTNFVTSVILPSQHPFSHWVTRGVALLCQLDD</sequence>
<reference evidence="4" key="4">
    <citation type="submission" date="2025-08" db="UniProtKB">
        <authorList>
            <consortium name="Ensembl"/>
        </authorList>
    </citation>
    <scope>IDENTIFICATION</scope>
</reference>
<dbReference type="InterPro" id="IPR026983">
    <property type="entry name" value="DHC"/>
</dbReference>
<dbReference type="InterPro" id="IPR042219">
    <property type="entry name" value="AAA_lid_11_sf"/>
</dbReference>
<keyword evidence="5" id="KW-1185">Reference proteome</keyword>
<dbReference type="GO" id="GO:0045505">
    <property type="term" value="F:dynein intermediate chain binding"/>
    <property type="evidence" value="ECO:0007669"/>
    <property type="project" value="InterPro"/>
</dbReference>
<organism evidence="4 5">
    <name type="scientific">Callorhinchus milii</name>
    <name type="common">Ghost shark</name>
    <dbReference type="NCBI Taxonomy" id="7868"/>
    <lineage>
        <taxon>Eukaryota</taxon>
        <taxon>Metazoa</taxon>
        <taxon>Chordata</taxon>
        <taxon>Craniata</taxon>
        <taxon>Vertebrata</taxon>
        <taxon>Chondrichthyes</taxon>
        <taxon>Holocephali</taxon>
        <taxon>Chimaeriformes</taxon>
        <taxon>Callorhinchidae</taxon>
        <taxon>Callorhinchus</taxon>
    </lineage>
</organism>
<dbReference type="FunFam" id="3.40.50.300:FF:000320">
    <property type="entry name" value="Dynein, axonemal, heavy chain 5"/>
    <property type="match status" value="1"/>
</dbReference>
<evidence type="ECO:0000259" key="1">
    <source>
        <dbReference type="Pfam" id="PF03028"/>
    </source>
</evidence>
<dbReference type="Ensembl" id="ENSCMIT00000041732.1">
    <property type="protein sequence ID" value="ENSCMIP00000041152.1"/>
    <property type="gene ID" value="ENSCMIG00000017153.1"/>
</dbReference>
<dbReference type="PANTHER" id="PTHR22878:SF64">
    <property type="entry name" value="DYNEIN AXONEMAL HEAVY CHAIN 14"/>
    <property type="match status" value="1"/>
</dbReference>
<dbReference type="GO" id="GO:0007018">
    <property type="term" value="P:microtubule-based movement"/>
    <property type="evidence" value="ECO:0007669"/>
    <property type="project" value="InterPro"/>
</dbReference>
<feature type="domain" description="Dynein heavy chain C-terminal" evidence="3">
    <location>
        <begin position="433"/>
        <end position="531"/>
    </location>
</feature>
<evidence type="ECO:0000259" key="3">
    <source>
        <dbReference type="Pfam" id="PF18199"/>
    </source>
</evidence>
<feature type="domain" description="Dynein heavy chain C-terminal" evidence="3">
    <location>
        <begin position="344"/>
        <end position="410"/>
    </location>
</feature>
<evidence type="ECO:0000313" key="5">
    <source>
        <dbReference type="Proteomes" id="UP000314986"/>
    </source>
</evidence>
<dbReference type="Proteomes" id="UP000314986">
    <property type="component" value="Unassembled WGS sequence"/>
</dbReference>
<dbReference type="Pfam" id="PF18199">
    <property type="entry name" value="Dynein_C"/>
    <property type="match status" value="2"/>
</dbReference>
<dbReference type="AlphaFoldDB" id="A0A4W3JFM4"/>
<protein>
    <submittedName>
        <fullName evidence="4">Uncharacterized protein</fullName>
    </submittedName>
</protein>
<dbReference type="Pfam" id="PF18198">
    <property type="entry name" value="AAA_lid_11"/>
    <property type="match status" value="1"/>
</dbReference>
<dbReference type="GO" id="GO:0030286">
    <property type="term" value="C:dynein complex"/>
    <property type="evidence" value="ECO:0007669"/>
    <property type="project" value="InterPro"/>
</dbReference>
<reference evidence="5" key="1">
    <citation type="journal article" date="2006" name="Science">
        <title>Ancient noncoding elements conserved in the human genome.</title>
        <authorList>
            <person name="Venkatesh B."/>
            <person name="Kirkness E.F."/>
            <person name="Loh Y.H."/>
            <person name="Halpern A.L."/>
            <person name="Lee A.P."/>
            <person name="Johnson J."/>
            <person name="Dandona N."/>
            <person name="Viswanathan L.D."/>
            <person name="Tay A."/>
            <person name="Venter J.C."/>
            <person name="Strausberg R.L."/>
            <person name="Brenner S."/>
        </authorList>
    </citation>
    <scope>NUCLEOTIDE SEQUENCE [LARGE SCALE GENOMIC DNA]</scope>
</reference>
<dbReference type="InterPro" id="IPR041658">
    <property type="entry name" value="AAA_lid_11"/>
</dbReference>
<proteinExistence type="predicted"/>
<dbReference type="PANTHER" id="PTHR22878">
    <property type="entry name" value="DYNEIN HEAVY CHAIN 6, AXONEMAL-LIKE-RELATED"/>
    <property type="match status" value="1"/>
</dbReference>
<evidence type="ECO:0000313" key="4">
    <source>
        <dbReference type="Ensembl" id="ENSCMIP00000041152.1"/>
    </source>
</evidence>
<dbReference type="InterPro" id="IPR043160">
    <property type="entry name" value="Dynein_C_barrel"/>
</dbReference>
<dbReference type="Pfam" id="PF03028">
    <property type="entry name" value="Dynein_heavy"/>
    <property type="match status" value="1"/>
</dbReference>
<accession>A0A4W3JFM4</accession>
<dbReference type="FunFam" id="3.10.490.20:FF:000009">
    <property type="entry name" value="Dynein heavy chain 4"/>
    <property type="match status" value="1"/>
</dbReference>
<dbReference type="Gene3D" id="3.10.490.20">
    <property type="match status" value="1"/>
</dbReference>
<dbReference type="Gene3D" id="1.10.8.720">
    <property type="entry name" value="Region D6 of dynein motor"/>
    <property type="match status" value="1"/>
</dbReference>
<reference evidence="5" key="2">
    <citation type="journal article" date="2007" name="PLoS Biol.">
        <title>Survey sequencing and comparative analysis of the elephant shark (Callorhinchus milii) genome.</title>
        <authorList>
            <person name="Venkatesh B."/>
            <person name="Kirkness E.F."/>
            <person name="Loh Y.H."/>
            <person name="Halpern A.L."/>
            <person name="Lee A.P."/>
            <person name="Johnson J."/>
            <person name="Dandona N."/>
            <person name="Viswanathan L.D."/>
            <person name="Tay A."/>
            <person name="Venter J.C."/>
            <person name="Strausberg R.L."/>
            <person name="Brenner S."/>
        </authorList>
    </citation>
    <scope>NUCLEOTIDE SEQUENCE [LARGE SCALE GENOMIC DNA]</scope>
</reference>
<reference evidence="5" key="3">
    <citation type="journal article" date="2014" name="Nature">
        <title>Elephant shark genome provides unique insights into gnathostome evolution.</title>
        <authorList>
            <consortium name="International Elephant Shark Genome Sequencing Consortium"/>
            <person name="Venkatesh B."/>
            <person name="Lee A.P."/>
            <person name="Ravi V."/>
            <person name="Maurya A.K."/>
            <person name="Lian M.M."/>
            <person name="Swann J.B."/>
            <person name="Ohta Y."/>
            <person name="Flajnik M.F."/>
            <person name="Sutoh Y."/>
            <person name="Kasahara M."/>
            <person name="Hoon S."/>
            <person name="Gangu V."/>
            <person name="Roy S.W."/>
            <person name="Irimia M."/>
            <person name="Korzh V."/>
            <person name="Kondrychyn I."/>
            <person name="Lim Z.W."/>
            <person name="Tay B.H."/>
            <person name="Tohari S."/>
            <person name="Kong K.W."/>
            <person name="Ho S."/>
            <person name="Lorente-Galdos B."/>
            <person name="Quilez J."/>
            <person name="Marques-Bonet T."/>
            <person name="Raney B.J."/>
            <person name="Ingham P.W."/>
            <person name="Tay A."/>
            <person name="Hillier L.W."/>
            <person name="Minx P."/>
            <person name="Boehm T."/>
            <person name="Wilson R.K."/>
            <person name="Brenner S."/>
            <person name="Warren W.C."/>
        </authorList>
    </citation>
    <scope>NUCLEOTIDE SEQUENCE [LARGE SCALE GENOMIC DNA]</scope>
</reference>
<dbReference type="InterPro" id="IPR027417">
    <property type="entry name" value="P-loop_NTPase"/>
</dbReference>
<feature type="domain" description="Dynein heavy chain region D6 P-loop" evidence="1">
    <location>
        <begin position="45"/>
        <end position="157"/>
    </location>
</feature>
<dbReference type="Gene3D" id="3.40.50.300">
    <property type="entry name" value="P-loop containing nucleotide triphosphate hydrolases"/>
    <property type="match status" value="1"/>
</dbReference>